<dbReference type="InterPro" id="IPR045124">
    <property type="entry name" value="Su(sable)-like"/>
</dbReference>
<feature type="compositionally biased region" description="Low complexity" evidence="6">
    <location>
        <begin position="886"/>
        <end position="896"/>
    </location>
</feature>
<organism evidence="8 9">
    <name type="scientific">Escallonia rubra</name>
    <dbReference type="NCBI Taxonomy" id="112253"/>
    <lineage>
        <taxon>Eukaryota</taxon>
        <taxon>Viridiplantae</taxon>
        <taxon>Streptophyta</taxon>
        <taxon>Embryophyta</taxon>
        <taxon>Tracheophyta</taxon>
        <taxon>Spermatophyta</taxon>
        <taxon>Magnoliopsida</taxon>
        <taxon>eudicotyledons</taxon>
        <taxon>Gunneridae</taxon>
        <taxon>Pentapetalae</taxon>
        <taxon>asterids</taxon>
        <taxon>campanulids</taxon>
        <taxon>Escalloniales</taxon>
        <taxon>Escalloniaceae</taxon>
        <taxon>Escallonia</taxon>
    </lineage>
</organism>
<feature type="compositionally biased region" description="Polar residues" evidence="6">
    <location>
        <begin position="150"/>
        <end position="162"/>
    </location>
</feature>
<evidence type="ECO:0000256" key="1">
    <source>
        <dbReference type="ARBA" id="ARBA00022723"/>
    </source>
</evidence>
<dbReference type="GO" id="GO:0003723">
    <property type="term" value="F:RNA binding"/>
    <property type="evidence" value="ECO:0007669"/>
    <property type="project" value="InterPro"/>
</dbReference>
<dbReference type="SUPFAM" id="SSF90229">
    <property type="entry name" value="CCCH zinc finger"/>
    <property type="match status" value="1"/>
</dbReference>
<feature type="compositionally biased region" description="Basic and acidic residues" evidence="6">
    <location>
        <begin position="648"/>
        <end position="664"/>
    </location>
</feature>
<keyword evidence="9" id="KW-1185">Reference proteome</keyword>
<evidence type="ECO:0000256" key="3">
    <source>
        <dbReference type="ARBA" id="ARBA00022771"/>
    </source>
</evidence>
<protein>
    <recommendedName>
        <fullName evidence="7">C3H1-type domain-containing protein</fullName>
    </recommendedName>
</protein>
<dbReference type="PANTHER" id="PTHR13119">
    <property type="entry name" value="ZINC FINGER CCCH DOMAIN-CONTAINING PROTEI"/>
    <property type="match status" value="1"/>
</dbReference>
<name>A0AA88RAH1_9ASTE</name>
<keyword evidence="4 5" id="KW-0862">Zinc</keyword>
<feature type="zinc finger region" description="C3H1-type" evidence="5">
    <location>
        <begin position="505"/>
        <end position="529"/>
    </location>
</feature>
<dbReference type="GO" id="GO:0045892">
    <property type="term" value="P:negative regulation of DNA-templated transcription"/>
    <property type="evidence" value="ECO:0007669"/>
    <property type="project" value="InterPro"/>
</dbReference>
<dbReference type="InterPro" id="IPR000571">
    <property type="entry name" value="Znf_CCCH"/>
</dbReference>
<proteinExistence type="predicted"/>
<feature type="region of interest" description="Disordered" evidence="6">
    <location>
        <begin position="419"/>
        <end position="458"/>
    </location>
</feature>
<keyword evidence="2" id="KW-0677">Repeat</keyword>
<feature type="region of interest" description="Disordered" evidence="6">
    <location>
        <begin position="210"/>
        <end position="231"/>
    </location>
</feature>
<dbReference type="Proteomes" id="UP001187471">
    <property type="component" value="Unassembled WGS sequence"/>
</dbReference>
<dbReference type="PROSITE" id="PS50103">
    <property type="entry name" value="ZF_C3H1"/>
    <property type="match status" value="3"/>
</dbReference>
<dbReference type="GO" id="GO:0008270">
    <property type="term" value="F:zinc ion binding"/>
    <property type="evidence" value="ECO:0007669"/>
    <property type="project" value="UniProtKB-KW"/>
</dbReference>
<feature type="compositionally biased region" description="Polar residues" evidence="6">
    <location>
        <begin position="821"/>
        <end position="858"/>
    </location>
</feature>
<reference evidence="8" key="1">
    <citation type="submission" date="2022-12" db="EMBL/GenBank/DDBJ databases">
        <title>Draft genome assemblies for two species of Escallonia (Escalloniales).</title>
        <authorList>
            <person name="Chanderbali A."/>
            <person name="Dervinis C."/>
            <person name="Anghel I."/>
            <person name="Soltis D."/>
            <person name="Soltis P."/>
            <person name="Zapata F."/>
        </authorList>
    </citation>
    <scope>NUCLEOTIDE SEQUENCE</scope>
    <source>
        <strain evidence="8">UCBG92.1500</strain>
        <tissue evidence="8">Leaf</tissue>
    </source>
</reference>
<feature type="region of interest" description="Disordered" evidence="6">
    <location>
        <begin position="142"/>
        <end position="164"/>
    </location>
</feature>
<evidence type="ECO:0000256" key="4">
    <source>
        <dbReference type="ARBA" id="ARBA00022833"/>
    </source>
</evidence>
<dbReference type="AlphaFoldDB" id="A0AA88RAH1"/>
<evidence type="ECO:0000256" key="6">
    <source>
        <dbReference type="SAM" id="MobiDB-lite"/>
    </source>
</evidence>
<feature type="zinc finger region" description="C3H1-type" evidence="5">
    <location>
        <begin position="476"/>
        <end position="503"/>
    </location>
</feature>
<evidence type="ECO:0000259" key="7">
    <source>
        <dbReference type="PROSITE" id="PS50103"/>
    </source>
</evidence>
<evidence type="ECO:0000256" key="2">
    <source>
        <dbReference type="ARBA" id="ARBA00022737"/>
    </source>
</evidence>
<comment type="caution">
    <text evidence="8">The sequence shown here is derived from an EMBL/GenBank/DDBJ whole genome shotgun (WGS) entry which is preliminary data.</text>
</comment>
<dbReference type="Gene3D" id="2.30.30.1190">
    <property type="match status" value="1"/>
</dbReference>
<evidence type="ECO:0000313" key="9">
    <source>
        <dbReference type="Proteomes" id="UP001187471"/>
    </source>
</evidence>
<feature type="domain" description="C3H1-type" evidence="7">
    <location>
        <begin position="530"/>
        <end position="558"/>
    </location>
</feature>
<keyword evidence="1 5" id="KW-0479">Metal-binding</keyword>
<feature type="region of interest" description="Disordered" evidence="6">
    <location>
        <begin position="679"/>
        <end position="896"/>
    </location>
</feature>
<keyword evidence="3 5" id="KW-0863">Zinc-finger</keyword>
<dbReference type="Gene3D" id="3.30.1370.210">
    <property type="match status" value="1"/>
</dbReference>
<gene>
    <name evidence="8" type="ORF">RJ640_021574</name>
</gene>
<dbReference type="PANTHER" id="PTHR13119:SF12">
    <property type="entry name" value="PROTEIN SUPPRESSOR OF SABLE"/>
    <property type="match status" value="1"/>
</dbReference>
<dbReference type="SMART" id="SM00356">
    <property type="entry name" value="ZnF_C3H1"/>
    <property type="match status" value="3"/>
</dbReference>
<dbReference type="EMBL" id="JAVXUO010001121">
    <property type="protein sequence ID" value="KAK2985789.1"/>
    <property type="molecule type" value="Genomic_DNA"/>
</dbReference>
<dbReference type="GO" id="GO:0005634">
    <property type="term" value="C:nucleus"/>
    <property type="evidence" value="ECO:0007669"/>
    <property type="project" value="TreeGrafter"/>
</dbReference>
<feature type="zinc finger region" description="C3H1-type" evidence="5">
    <location>
        <begin position="530"/>
        <end position="558"/>
    </location>
</feature>
<evidence type="ECO:0000313" key="8">
    <source>
        <dbReference type="EMBL" id="KAK2985789.1"/>
    </source>
</evidence>
<feature type="compositionally biased region" description="Polar residues" evidence="6">
    <location>
        <begin position="1"/>
        <end position="13"/>
    </location>
</feature>
<feature type="region of interest" description="Disordered" evidence="6">
    <location>
        <begin position="1"/>
        <end position="22"/>
    </location>
</feature>
<dbReference type="InterPro" id="IPR036855">
    <property type="entry name" value="Znf_CCCH_sf"/>
</dbReference>
<feature type="domain" description="C3H1-type" evidence="7">
    <location>
        <begin position="505"/>
        <end position="529"/>
    </location>
</feature>
<feature type="region of interest" description="Disordered" evidence="6">
    <location>
        <begin position="642"/>
        <end position="667"/>
    </location>
</feature>
<sequence length="960" mass="102895">MENSQSETLNPPHNTFAFPPHRRRPLKSASFCQLLQILSHCYEGSEKSDNGGADLRKVTEHNSPIIRNDTAAENPFAEKEPFGDETGEVIGCQRREVSHAPMQIDRLGQSKELGGNEEYAQGNSTNHVNSLQFDGLGHSKVLGGNEEYAQGNSNNHVNSLGDKNNDSDGVAALLAEEENDFIIPELPIEEFEGLLELDKELFGEEVSEAIHSSPDVDMTRQSSKASENDTTKSYLVDKHVSEGVEGGVKGKGRSLGGMISASGAKDSSLCLTAHEEVEDGEISGDTGVHKQMDVVLSKGKGEDKVQIPEKSNEKLDLASTGPQRGVESYANTTPLFMDTANNVGSRLEVEHGGINRNLVEYNSEIFYHGKAIGLKVADGHDCRPEPGKNKKPVGGANESACHTVHPEILAPSGEIATKDQGVAANSEDANACKKKRKRSTTKERREKKKKKERIKRAETNRKLGVKRLKLQPVLKPKTVKLCRHYIHGRCQEGEKCKYSHDTIPLTKSKPCCHFARKSCMKGDDCPFDHQLSKYPCNSFLTSGFCSRGADCFFSHEMPVKDASLCNSTVPESELKSVTLLGNSSSKKQVNFQGGTSHQNADGKSYSTGIFPGKRMEQNVMELIPKPAVQSLGRSSFLPLAKSSVGQTSDHRQAGISLKPDDGAKVGHQGMNGALAVIRNSNGTSKRTPAVAPPGISLLSSGKPPSGDDSGKKSSTLPPGSDYGTGKSPLSESNKVEQAGPSQKQDAREMAESTPALAPRGINFLSFARPPSADSGKTKQARLRPNEDNAVPLFSQDRERLASRIQIPNEASWRLPSSSSSRGQSLDTCTPSSSQKLLMSTTPSSVPKALQSSTPSSSGDAIPNATPWGLPSSSCPRGPPLDKCIPSSSQKSLLSSSSRPMLKALQSTMAFAAKFDSGVKMDWPSGAAAVSTGFGKEAGTSDKKSAEASTVLDILASMNGQ</sequence>
<feature type="domain" description="C3H1-type" evidence="7">
    <location>
        <begin position="476"/>
        <end position="503"/>
    </location>
</feature>
<accession>A0AA88RAH1</accession>
<feature type="compositionally biased region" description="Basic residues" evidence="6">
    <location>
        <begin position="432"/>
        <end position="454"/>
    </location>
</feature>
<evidence type="ECO:0000256" key="5">
    <source>
        <dbReference type="PROSITE-ProRule" id="PRU00723"/>
    </source>
</evidence>